<proteinExistence type="predicted"/>
<dbReference type="Proteomes" id="UP000636458">
    <property type="component" value="Unassembled WGS sequence"/>
</dbReference>
<evidence type="ECO:0000256" key="1">
    <source>
        <dbReference type="SAM" id="Phobius"/>
    </source>
</evidence>
<keyword evidence="1" id="KW-1133">Transmembrane helix</keyword>
<organism evidence="2 3">
    <name type="scientific">Lacisediminihabitans changchengi</name>
    <dbReference type="NCBI Taxonomy" id="2787634"/>
    <lineage>
        <taxon>Bacteria</taxon>
        <taxon>Bacillati</taxon>
        <taxon>Actinomycetota</taxon>
        <taxon>Actinomycetes</taxon>
        <taxon>Micrococcales</taxon>
        <taxon>Microbacteriaceae</taxon>
        <taxon>Lacisediminihabitans</taxon>
    </lineage>
</organism>
<feature type="transmembrane region" description="Helical" evidence="1">
    <location>
        <begin position="9"/>
        <end position="32"/>
    </location>
</feature>
<keyword evidence="1" id="KW-0812">Transmembrane</keyword>
<gene>
    <name evidence="2" type="ORF">IV501_13765</name>
</gene>
<dbReference type="EMBL" id="JAEPES010000004">
    <property type="protein sequence ID" value="MBK4348705.1"/>
    <property type="molecule type" value="Genomic_DNA"/>
</dbReference>
<accession>A0A934W5N2</accession>
<keyword evidence="3" id="KW-1185">Reference proteome</keyword>
<evidence type="ECO:0000313" key="2">
    <source>
        <dbReference type="EMBL" id="MBK4348705.1"/>
    </source>
</evidence>
<reference evidence="2" key="1">
    <citation type="submission" date="2021-01" db="EMBL/GenBank/DDBJ databases">
        <title>Lacisediminihabitans sp. nov. strain G11-30, isolated from Antarctic Soil.</title>
        <authorList>
            <person name="Li J."/>
        </authorList>
    </citation>
    <scope>NUCLEOTIDE SEQUENCE</scope>
    <source>
        <strain evidence="2">G11-30</strain>
    </source>
</reference>
<sequence length="320" mass="33631">MRRRGFTTWIVLGGVLVAAFVVTVTTLNLTLYSANGFVGSYLSALARHDVADALRTPGVTAPRNASRALLRSDAMAELSDIRFVSDSTTSTGAHRVTVSYRLGDTAGRSTFEVRRDGSHLGLFSAWRFAATPVSALHVTVDHAASFVANGLPENPTNGDGTYLVLTPAAITLSHASAYLTAAPTTVLVDDPGVVAPATVEVRASAAFVKAVQKQLDAQLASCVKQTVLQPTGCPMGQQIRDRVQDTPTWSMVKLPVVTIAAAGGIGNWAVPPTEGTAHLKVTVKSIFDGTVSVFDEDVPFSVAYAIMIAGDGSLQITAQY</sequence>
<evidence type="ECO:0000313" key="3">
    <source>
        <dbReference type="Proteomes" id="UP000636458"/>
    </source>
</evidence>
<name>A0A934W5N2_9MICO</name>
<comment type="caution">
    <text evidence="2">The sequence shown here is derived from an EMBL/GenBank/DDBJ whole genome shotgun (WGS) entry which is preliminary data.</text>
</comment>
<dbReference type="AlphaFoldDB" id="A0A934W5N2"/>
<dbReference type="RefSeq" id="WP_200556902.1">
    <property type="nucleotide sequence ID" value="NZ_JAEPES010000004.1"/>
</dbReference>
<keyword evidence="1" id="KW-0472">Membrane</keyword>
<protein>
    <submittedName>
        <fullName evidence="2">Uncharacterized protein</fullName>
    </submittedName>
</protein>